<organism evidence="2 3">
    <name type="scientific">Photobacterium kishitanii</name>
    <dbReference type="NCBI Taxonomy" id="318456"/>
    <lineage>
        <taxon>Bacteria</taxon>
        <taxon>Pseudomonadati</taxon>
        <taxon>Pseudomonadota</taxon>
        <taxon>Gammaproteobacteria</taxon>
        <taxon>Vibrionales</taxon>
        <taxon>Vibrionaceae</taxon>
        <taxon>Photobacterium</taxon>
    </lineage>
</organism>
<feature type="transmembrane region" description="Helical" evidence="1">
    <location>
        <begin position="25"/>
        <end position="42"/>
    </location>
</feature>
<keyword evidence="1" id="KW-0812">Transmembrane</keyword>
<name>A0A2T3KBL8_9GAMM</name>
<proteinExistence type="predicted"/>
<feature type="non-terminal residue" evidence="2">
    <location>
        <position position="1"/>
    </location>
</feature>
<dbReference type="EMBL" id="PYNF01000036">
    <property type="protein sequence ID" value="PSU91869.1"/>
    <property type="molecule type" value="Genomic_DNA"/>
</dbReference>
<reference evidence="2 3" key="1">
    <citation type="submission" date="2018-01" db="EMBL/GenBank/DDBJ databases">
        <title>Whole genome sequencing of Histamine producing bacteria.</title>
        <authorList>
            <person name="Butler K."/>
        </authorList>
    </citation>
    <scope>NUCLEOTIDE SEQUENCE [LARGE SCALE GENOMIC DNA]</scope>
    <source>
        <strain evidence="2 3">FS-7.2</strain>
    </source>
</reference>
<gene>
    <name evidence="2" type="ORF">C9J27_22750</name>
</gene>
<dbReference type="AlphaFoldDB" id="A0A2T3KBL8"/>
<evidence type="ECO:0008006" key="4">
    <source>
        <dbReference type="Google" id="ProtNLM"/>
    </source>
</evidence>
<evidence type="ECO:0000256" key="1">
    <source>
        <dbReference type="SAM" id="Phobius"/>
    </source>
</evidence>
<keyword evidence="1" id="KW-0472">Membrane</keyword>
<dbReference type="RefSeq" id="WP_205068628.1">
    <property type="nucleotide sequence ID" value="NZ_PYNF01000036.1"/>
</dbReference>
<dbReference type="Proteomes" id="UP000241426">
    <property type="component" value="Unassembled WGS sequence"/>
</dbReference>
<protein>
    <recommendedName>
        <fullName evidence="4">Acyltransferase</fullName>
    </recommendedName>
</protein>
<accession>A0A2T3KBL8</accession>
<sequence>SLDILIFHMIFLKISSYYSITENSFYNMSASIIFSLLIGYTIKKYIPQLYGKFNTKNTDITKKIA</sequence>
<keyword evidence="1" id="KW-1133">Transmembrane helix</keyword>
<evidence type="ECO:0000313" key="3">
    <source>
        <dbReference type="Proteomes" id="UP000241426"/>
    </source>
</evidence>
<comment type="caution">
    <text evidence="2">The sequence shown here is derived from an EMBL/GenBank/DDBJ whole genome shotgun (WGS) entry which is preliminary data.</text>
</comment>
<evidence type="ECO:0000313" key="2">
    <source>
        <dbReference type="EMBL" id="PSU91869.1"/>
    </source>
</evidence>